<evidence type="ECO:0000256" key="1">
    <source>
        <dbReference type="ARBA" id="ARBA00004123"/>
    </source>
</evidence>
<dbReference type="Gene3D" id="1.10.8.60">
    <property type="match status" value="1"/>
</dbReference>
<dbReference type="OrthoDB" id="1926878at2759"/>
<sequence>MHQLLLLLLVLRHPSWHYHDLHHPKIIRSTLSSSSTTSTISSLPCREKEIEQIKTSLSNCIQLSCPKTMYIAGEPGTGKTACIKQVLNDLENEYNNTSSNNSNNNNNNSKSNSNNNNIHKFKYIFINAMKLNQPFKAFEIIYDQVIKNSNNKLKIKPKKAQYKPRIENYFKNSKTFNKRKYLIIIIDEMDFFVTKTSNNTKNIHLLYDLVDITRDSNSKLCIIGISNTVSLLDQLNSKIKSRFDEMITFFPYENDQIRTIIESKILTNYDNYFEKGAIKMIGSLIARKAGDIRQAIDIIKRCIEIYSIKGNLQEKKIDSLFVKSIATDFTDRYPISQLSIYHKIFLYCTILEYEMKLKNLKENQNLNNYESNPNNLLFERIVMRFQNLLAMFENSMNINSITTTTTTFNNSNNNNLNNNNNSTSNNNSNNSMNNNNLNNSNNIKYSFINPSLDQLQLIMFTLCELGIISIDNDKRERLPIIHFETEYQLLLFNLEQDDEMKPIMKLNK</sequence>
<comment type="subunit">
    <text evidence="6">ORC is composed of six subunits.</text>
</comment>
<evidence type="ECO:0000313" key="10">
    <source>
        <dbReference type="EMBL" id="EFC42491.1"/>
    </source>
</evidence>
<dbReference type="InterPro" id="IPR003593">
    <property type="entry name" value="AAA+_ATPase"/>
</dbReference>
<comment type="similarity">
    <text evidence="2 6">Belongs to the ORC1 family.</text>
</comment>
<dbReference type="AlphaFoldDB" id="D2VL70"/>
<feature type="domain" description="AAA+ ATPase" evidence="9">
    <location>
        <begin position="65"/>
        <end position="253"/>
    </location>
</feature>
<dbReference type="GO" id="GO:0006270">
    <property type="term" value="P:DNA replication initiation"/>
    <property type="evidence" value="ECO:0007669"/>
    <property type="project" value="TreeGrafter"/>
</dbReference>
<keyword evidence="6" id="KW-0547">Nucleotide-binding</keyword>
<reference evidence="10 11" key="1">
    <citation type="journal article" date="2010" name="Cell">
        <title>The genome of Naegleria gruberi illuminates early eukaryotic versatility.</title>
        <authorList>
            <person name="Fritz-Laylin L.K."/>
            <person name="Prochnik S.E."/>
            <person name="Ginger M.L."/>
            <person name="Dacks J.B."/>
            <person name="Carpenter M.L."/>
            <person name="Field M.C."/>
            <person name="Kuo A."/>
            <person name="Paredez A."/>
            <person name="Chapman J."/>
            <person name="Pham J."/>
            <person name="Shu S."/>
            <person name="Neupane R."/>
            <person name="Cipriano M."/>
            <person name="Mancuso J."/>
            <person name="Tu H."/>
            <person name="Salamov A."/>
            <person name="Lindquist E."/>
            <person name="Shapiro H."/>
            <person name="Lucas S."/>
            <person name="Grigoriev I.V."/>
            <person name="Cande W.Z."/>
            <person name="Fulton C."/>
            <person name="Rokhsar D.S."/>
            <person name="Dawson S.C."/>
        </authorList>
    </citation>
    <scope>NUCLEOTIDE SEQUENCE [LARGE SCALE GENOMIC DNA]</scope>
    <source>
        <strain evidence="10 11">NEG-M</strain>
    </source>
</reference>
<keyword evidence="11" id="KW-1185">Reference proteome</keyword>
<keyword evidence="4 6" id="KW-0238">DNA-binding</keyword>
<dbReference type="Proteomes" id="UP000006671">
    <property type="component" value="Unassembled WGS sequence"/>
</dbReference>
<evidence type="ECO:0000256" key="7">
    <source>
        <dbReference type="SAM" id="MobiDB-lite"/>
    </source>
</evidence>
<keyword evidence="5 6" id="KW-0539">Nucleus</keyword>
<evidence type="ECO:0000313" key="11">
    <source>
        <dbReference type="Proteomes" id="UP000006671"/>
    </source>
</evidence>
<dbReference type="PANTHER" id="PTHR10763">
    <property type="entry name" value="CELL DIVISION CONTROL PROTEIN 6-RELATED"/>
    <property type="match status" value="1"/>
</dbReference>
<name>D2VL70_NAEGR</name>
<comment type="function">
    <text evidence="6">Component of the origin recognition complex (ORC) that binds origins of replication. DNA-binding is ATP-dependent, however specific DNA sequences that define origins of replication have not been identified so far. ORC is required to assemble the pre-replication complex necessary to initiate DNA replication.</text>
</comment>
<evidence type="ECO:0000256" key="4">
    <source>
        <dbReference type="ARBA" id="ARBA00023125"/>
    </source>
</evidence>
<comment type="subcellular location">
    <subcellularLocation>
        <location evidence="1 6">Nucleus</location>
    </subcellularLocation>
</comment>
<dbReference type="GO" id="GO:0016887">
    <property type="term" value="F:ATP hydrolysis activity"/>
    <property type="evidence" value="ECO:0007669"/>
    <property type="project" value="InterPro"/>
</dbReference>
<keyword evidence="8" id="KW-0732">Signal</keyword>
<evidence type="ECO:0000256" key="8">
    <source>
        <dbReference type="SAM" id="SignalP"/>
    </source>
</evidence>
<dbReference type="Pfam" id="PF22606">
    <property type="entry name" value="Cdc6-ORC-like_ATPase_lid"/>
    <property type="match status" value="1"/>
</dbReference>
<protein>
    <recommendedName>
        <fullName evidence="6">Origin recognition complex subunit 1</fullName>
    </recommendedName>
</protein>
<dbReference type="VEuPathDB" id="AmoebaDB:NAEGRDRAFT_88228"/>
<feature type="region of interest" description="Disordered" evidence="7">
    <location>
        <begin position="93"/>
        <end position="114"/>
    </location>
</feature>
<dbReference type="GeneID" id="8851712"/>
<dbReference type="Pfam" id="PF00004">
    <property type="entry name" value="AAA"/>
    <property type="match status" value="1"/>
</dbReference>
<feature type="chain" id="PRO_5003038701" description="Origin recognition complex subunit 1" evidence="8">
    <location>
        <begin position="18"/>
        <end position="508"/>
    </location>
</feature>
<evidence type="ECO:0000259" key="9">
    <source>
        <dbReference type="SMART" id="SM00382"/>
    </source>
</evidence>
<dbReference type="STRING" id="5762.D2VL70"/>
<dbReference type="InterPro" id="IPR027417">
    <property type="entry name" value="P-loop_NTPase"/>
</dbReference>
<dbReference type="GO" id="GO:0005664">
    <property type="term" value="C:nuclear origin of replication recognition complex"/>
    <property type="evidence" value="ECO:0007669"/>
    <property type="project" value="TreeGrafter"/>
</dbReference>
<feature type="signal peptide" evidence="8">
    <location>
        <begin position="1"/>
        <end position="17"/>
    </location>
</feature>
<proteinExistence type="inferred from homology"/>
<dbReference type="SUPFAM" id="SSF52540">
    <property type="entry name" value="P-loop containing nucleoside triphosphate hydrolases"/>
    <property type="match status" value="1"/>
</dbReference>
<evidence type="ECO:0000256" key="3">
    <source>
        <dbReference type="ARBA" id="ARBA00022705"/>
    </source>
</evidence>
<keyword evidence="6" id="KW-0067">ATP-binding</keyword>
<dbReference type="InterPro" id="IPR050311">
    <property type="entry name" value="ORC1/CDC6"/>
</dbReference>
<dbReference type="PANTHER" id="PTHR10763:SF23">
    <property type="entry name" value="ORIGIN RECOGNITION COMPLEX SUBUNIT 1"/>
    <property type="match status" value="1"/>
</dbReference>
<dbReference type="GO" id="GO:0033314">
    <property type="term" value="P:mitotic DNA replication checkpoint signaling"/>
    <property type="evidence" value="ECO:0007669"/>
    <property type="project" value="TreeGrafter"/>
</dbReference>
<dbReference type="Gene3D" id="3.40.50.300">
    <property type="entry name" value="P-loop containing nucleotide triphosphate hydrolases"/>
    <property type="match status" value="1"/>
</dbReference>
<dbReference type="GO" id="GO:0003688">
    <property type="term" value="F:DNA replication origin binding"/>
    <property type="evidence" value="ECO:0007669"/>
    <property type="project" value="TreeGrafter"/>
</dbReference>
<dbReference type="EMBL" id="GG738879">
    <property type="protein sequence ID" value="EFC42491.1"/>
    <property type="molecule type" value="Genomic_DNA"/>
</dbReference>
<dbReference type="InterPro" id="IPR003959">
    <property type="entry name" value="ATPase_AAA_core"/>
</dbReference>
<dbReference type="InParanoid" id="D2VL70"/>
<evidence type="ECO:0000256" key="2">
    <source>
        <dbReference type="ARBA" id="ARBA00008398"/>
    </source>
</evidence>
<gene>
    <name evidence="10" type="ORF">NAEGRDRAFT_88228</name>
</gene>
<accession>D2VL70</accession>
<keyword evidence="3 6" id="KW-0235">DNA replication</keyword>
<dbReference type="eggNOG" id="KOG1514">
    <property type="taxonomic scope" value="Eukaryota"/>
</dbReference>
<feature type="region of interest" description="Disordered" evidence="7">
    <location>
        <begin position="409"/>
        <end position="436"/>
    </location>
</feature>
<dbReference type="SMART" id="SM00382">
    <property type="entry name" value="AAA"/>
    <property type="match status" value="1"/>
</dbReference>
<dbReference type="InterPro" id="IPR054425">
    <property type="entry name" value="Cdc6_ORC1-like_ATPase_lid"/>
</dbReference>
<dbReference type="GO" id="GO:0005524">
    <property type="term" value="F:ATP binding"/>
    <property type="evidence" value="ECO:0007669"/>
    <property type="project" value="UniProtKB-KW"/>
</dbReference>
<dbReference type="KEGG" id="ngr:NAEGRDRAFT_88228"/>
<feature type="compositionally biased region" description="Low complexity" evidence="7">
    <location>
        <begin position="95"/>
        <end position="114"/>
    </location>
</feature>
<evidence type="ECO:0000256" key="6">
    <source>
        <dbReference type="RuleBase" id="RU365058"/>
    </source>
</evidence>
<dbReference type="RefSeq" id="XP_002675235.1">
    <property type="nucleotide sequence ID" value="XM_002675189.1"/>
</dbReference>
<organism evidence="11">
    <name type="scientific">Naegleria gruberi</name>
    <name type="common">Amoeba</name>
    <dbReference type="NCBI Taxonomy" id="5762"/>
    <lineage>
        <taxon>Eukaryota</taxon>
        <taxon>Discoba</taxon>
        <taxon>Heterolobosea</taxon>
        <taxon>Tetramitia</taxon>
        <taxon>Eutetramitia</taxon>
        <taxon>Vahlkampfiidae</taxon>
        <taxon>Naegleria</taxon>
    </lineage>
</organism>
<evidence type="ECO:0000256" key="5">
    <source>
        <dbReference type="ARBA" id="ARBA00023242"/>
    </source>
</evidence>